<dbReference type="Gene3D" id="3.40.50.20">
    <property type="match status" value="1"/>
</dbReference>
<comment type="subcellular location">
    <subcellularLocation>
        <location evidence="4">Synapse</location>
    </subcellularLocation>
</comment>
<feature type="region of interest" description="Disordered" evidence="5">
    <location>
        <begin position="1"/>
        <end position="69"/>
    </location>
</feature>
<dbReference type="PANTHER" id="PTHR10841:SF17">
    <property type="entry name" value="SYNAPSIN"/>
    <property type="match status" value="1"/>
</dbReference>
<dbReference type="FunFam" id="3.40.50.20:FF:000008">
    <property type="entry name" value="Synapsin III"/>
    <property type="match status" value="1"/>
</dbReference>
<dbReference type="Pfam" id="PF10581">
    <property type="entry name" value="Synapsin_N"/>
    <property type="match status" value="1"/>
</dbReference>
<dbReference type="GO" id="GO:0007269">
    <property type="term" value="P:neurotransmitter secretion"/>
    <property type="evidence" value="ECO:0007669"/>
    <property type="project" value="InterPro"/>
</dbReference>
<evidence type="ECO:0000313" key="7">
    <source>
        <dbReference type="EMBL" id="RWS05037.1"/>
    </source>
</evidence>
<dbReference type="InterPro" id="IPR001359">
    <property type="entry name" value="Synapsin"/>
</dbReference>
<dbReference type="InterPro" id="IPR020897">
    <property type="entry name" value="Synapsin_pre-ATP-grasp_dom"/>
</dbReference>
<organism evidence="7 8">
    <name type="scientific">Dinothrombium tinctorium</name>
    <dbReference type="NCBI Taxonomy" id="1965070"/>
    <lineage>
        <taxon>Eukaryota</taxon>
        <taxon>Metazoa</taxon>
        <taxon>Ecdysozoa</taxon>
        <taxon>Arthropoda</taxon>
        <taxon>Chelicerata</taxon>
        <taxon>Arachnida</taxon>
        <taxon>Acari</taxon>
        <taxon>Acariformes</taxon>
        <taxon>Trombidiformes</taxon>
        <taxon>Prostigmata</taxon>
        <taxon>Anystina</taxon>
        <taxon>Parasitengona</taxon>
        <taxon>Trombidioidea</taxon>
        <taxon>Trombidiidae</taxon>
        <taxon>Dinothrombium</taxon>
    </lineage>
</organism>
<dbReference type="PRINTS" id="PR01368">
    <property type="entry name" value="SYNAPSIN"/>
</dbReference>
<evidence type="ECO:0000256" key="2">
    <source>
        <dbReference type="ARBA" id="ARBA00022553"/>
    </source>
</evidence>
<evidence type="ECO:0000256" key="5">
    <source>
        <dbReference type="SAM" id="MobiDB-lite"/>
    </source>
</evidence>
<reference evidence="7 8" key="1">
    <citation type="journal article" date="2018" name="Gigascience">
        <title>Genomes of trombidid mites reveal novel predicted allergens and laterally-transferred genes associated with secondary metabolism.</title>
        <authorList>
            <person name="Dong X."/>
            <person name="Chaisiri K."/>
            <person name="Xia D."/>
            <person name="Armstrong S.D."/>
            <person name="Fang Y."/>
            <person name="Donnelly M.J."/>
            <person name="Kadowaki T."/>
            <person name="McGarry J.W."/>
            <person name="Darby A.C."/>
            <person name="Makepeace B.L."/>
        </authorList>
    </citation>
    <scope>NUCLEOTIDE SEQUENCE [LARGE SCALE GENOMIC DNA]</scope>
    <source>
        <strain evidence="7">UoL-WK</strain>
    </source>
</reference>
<dbReference type="STRING" id="1965070.A0A3S3NLI4"/>
<dbReference type="PANTHER" id="PTHR10841">
    <property type="entry name" value="SYNAPSIN"/>
    <property type="match status" value="1"/>
</dbReference>
<evidence type="ECO:0000256" key="1">
    <source>
        <dbReference type="ARBA" id="ARBA00008243"/>
    </source>
</evidence>
<dbReference type="AlphaFoldDB" id="A0A3S3NLI4"/>
<evidence type="ECO:0000256" key="3">
    <source>
        <dbReference type="ARBA" id="ARBA00023018"/>
    </source>
</evidence>
<dbReference type="EMBL" id="NCKU01005084">
    <property type="protein sequence ID" value="RWS05037.1"/>
    <property type="molecule type" value="Genomic_DNA"/>
</dbReference>
<evidence type="ECO:0000256" key="4">
    <source>
        <dbReference type="ARBA" id="ARBA00034103"/>
    </source>
</evidence>
<protein>
    <submittedName>
        <fullName evidence="7">Synapsin-like protein</fullName>
    </submittedName>
</protein>
<dbReference type="Pfam" id="PF02078">
    <property type="entry name" value="Synapsin"/>
    <property type="match status" value="1"/>
</dbReference>
<comment type="similarity">
    <text evidence="1">Belongs to the synapsin family.</text>
</comment>
<keyword evidence="3" id="KW-0770">Synapse</keyword>
<keyword evidence="8" id="KW-1185">Reference proteome</keyword>
<feature type="domain" description="Synapsin pre-ATP-grasp" evidence="6">
    <location>
        <begin position="101"/>
        <end position="202"/>
    </location>
</feature>
<dbReference type="InterPro" id="IPR016185">
    <property type="entry name" value="PreATP-grasp_dom_sf"/>
</dbReference>
<dbReference type="Proteomes" id="UP000285301">
    <property type="component" value="Unassembled WGS sequence"/>
</dbReference>
<keyword evidence="2" id="KW-0597">Phosphoprotein</keyword>
<dbReference type="InterPro" id="IPR019736">
    <property type="entry name" value="Synapsin_P_site"/>
</dbReference>
<feature type="compositionally biased region" description="Low complexity" evidence="5">
    <location>
        <begin position="41"/>
        <end position="50"/>
    </location>
</feature>
<sequence length="223" mass="24884">SFSSTTNYLKRRFSSGDLQGEDDNQDYPTKNISSPAPPTHSQSQSSDLSLTLGTRNSTTSAPTSPAKNMSSFLSRATSLTSSVTSNVAGVTGRISSVIKDTSRQKVVLVIDDHQTDWSKYFRGKRLHGDFEIKVEQAEFRDLNLMSNSESGTICSIASYERSGSKSSRNFRPDFVLVRQHIRDVYEDYRDIILGLKYGGVPSINSLHSLYNFTDRPWVEYNGD</sequence>
<gene>
    <name evidence="7" type="ORF">B4U79_07267</name>
</gene>
<feature type="compositionally biased region" description="Polar residues" evidence="5">
    <location>
        <begin position="51"/>
        <end position="69"/>
    </location>
</feature>
<accession>A0A3S3NLI4</accession>
<feature type="non-terminal residue" evidence="7">
    <location>
        <position position="1"/>
    </location>
</feature>
<dbReference type="GO" id="GO:0030672">
    <property type="term" value="C:synaptic vesicle membrane"/>
    <property type="evidence" value="ECO:0007669"/>
    <property type="project" value="TreeGrafter"/>
</dbReference>
<dbReference type="SUPFAM" id="SSF52440">
    <property type="entry name" value="PreATP-grasp domain"/>
    <property type="match status" value="1"/>
</dbReference>
<comment type="caution">
    <text evidence="7">The sequence shown here is derived from an EMBL/GenBank/DDBJ whole genome shotgun (WGS) entry which is preliminary data.</text>
</comment>
<name>A0A3S3NLI4_9ACAR</name>
<evidence type="ECO:0000259" key="6">
    <source>
        <dbReference type="Pfam" id="PF02078"/>
    </source>
</evidence>
<dbReference type="OrthoDB" id="6507896at2759"/>
<evidence type="ECO:0000313" key="8">
    <source>
        <dbReference type="Proteomes" id="UP000285301"/>
    </source>
</evidence>
<proteinExistence type="inferred from homology"/>